<feature type="transmembrane region" description="Helical" evidence="1">
    <location>
        <begin position="12"/>
        <end position="34"/>
    </location>
</feature>
<dbReference type="Proteomes" id="UP000184121">
    <property type="component" value="Unassembled WGS sequence"/>
</dbReference>
<protein>
    <submittedName>
        <fullName evidence="2">Uncharacterized protein</fullName>
    </submittedName>
</protein>
<gene>
    <name evidence="2" type="ORF">SAMN05444366_2319</name>
</gene>
<organism evidence="2 3">
    <name type="scientific">Flavobacterium saccharophilum</name>
    <dbReference type="NCBI Taxonomy" id="29534"/>
    <lineage>
        <taxon>Bacteria</taxon>
        <taxon>Pseudomonadati</taxon>
        <taxon>Bacteroidota</taxon>
        <taxon>Flavobacteriia</taxon>
        <taxon>Flavobacteriales</taxon>
        <taxon>Flavobacteriaceae</taxon>
        <taxon>Flavobacterium</taxon>
    </lineage>
</organism>
<keyword evidence="1" id="KW-0472">Membrane</keyword>
<keyword evidence="3" id="KW-1185">Reference proteome</keyword>
<dbReference type="STRING" id="29534.SAMN05444366_2319"/>
<evidence type="ECO:0000256" key="1">
    <source>
        <dbReference type="SAM" id="Phobius"/>
    </source>
</evidence>
<dbReference type="EMBL" id="FRBY01000003">
    <property type="protein sequence ID" value="SHM09201.1"/>
    <property type="molecule type" value="Genomic_DNA"/>
</dbReference>
<name>A0A1M7FYT0_9FLAO</name>
<evidence type="ECO:0000313" key="2">
    <source>
        <dbReference type="EMBL" id="SHM09201.1"/>
    </source>
</evidence>
<reference evidence="3" key="1">
    <citation type="submission" date="2016-11" db="EMBL/GenBank/DDBJ databases">
        <authorList>
            <person name="Varghese N."/>
            <person name="Submissions S."/>
        </authorList>
    </citation>
    <scope>NUCLEOTIDE SEQUENCE [LARGE SCALE GENOMIC DNA]</scope>
    <source>
        <strain evidence="3">DSM 1811</strain>
    </source>
</reference>
<sequence>MKRVDYEIIGKKIIVGAIVFLVPLVILAGGLALINQFLK</sequence>
<accession>A0A1M7FYT0</accession>
<keyword evidence="1" id="KW-1133">Transmembrane helix</keyword>
<proteinExistence type="predicted"/>
<keyword evidence="1" id="KW-0812">Transmembrane</keyword>
<evidence type="ECO:0000313" key="3">
    <source>
        <dbReference type="Proteomes" id="UP000184121"/>
    </source>
</evidence>
<dbReference type="AlphaFoldDB" id="A0A1M7FYT0"/>